<accession>A0A9P1MFG2</accession>
<sequence>MESHRGDGRRRTHGHITTLSTHFFPFRGPASPETPLTSSPVEMDDCERSPERPSSGSPKRMARTASLRVPLLRSSTSDALSGVGSGLYLKQKLRNRPSLSQLVDRVRSSSSSSITPVGYQVQSTILTIGKPHRSNLSKEVSEEDLLISPTSVLSLSSSSQSSESEQSPSNPAWDRTLDVVYHQYPRGTYDPDTSMRYRRSVTLFRREHNRPRKRSLRGYLTLPHEVRLLIWQHVLADINSSSTQPEPSSLTSYLEASFDVRADAMVCFLMTRRFHVIHNPYVGPALNPLATKWLDKYGPYMQHLTFELDLTRNGFSSTPNAQLLRPGTSNLEDRIRRFVSSQKKRSSASTMSIEYCPNHFLRICDPLIALHGLIDSIRICGFSKPYTLSLLKSIFPTQHTPSSVTATNGGGIFREETVEELPSASRPRALYGSYQLPAPRADVPVPESTASETEDGSDELVDGDSETASLISAPSQVGTELDDYFAFAELLQKNVELKRLALCSLEEEMI</sequence>
<name>A0A9P1MFG2_9PEZI</name>
<proteinExistence type="predicted"/>
<evidence type="ECO:0000256" key="1">
    <source>
        <dbReference type="SAM" id="MobiDB-lite"/>
    </source>
</evidence>
<dbReference type="OrthoDB" id="4776573at2759"/>
<gene>
    <name evidence="2" type="ORF">PPNO1_LOCUS8879</name>
</gene>
<dbReference type="Proteomes" id="UP000838763">
    <property type="component" value="Unassembled WGS sequence"/>
</dbReference>
<feature type="region of interest" description="Disordered" evidence="1">
    <location>
        <begin position="438"/>
        <end position="463"/>
    </location>
</feature>
<comment type="caution">
    <text evidence="2">The sequence shown here is derived from an EMBL/GenBank/DDBJ whole genome shotgun (WGS) entry which is preliminary data.</text>
</comment>
<dbReference type="EMBL" id="CALLCH030000019">
    <property type="protein sequence ID" value="CAI4219312.1"/>
    <property type="molecule type" value="Genomic_DNA"/>
</dbReference>
<dbReference type="AlphaFoldDB" id="A0A9P1MFG2"/>
<feature type="compositionally biased region" description="Acidic residues" evidence="1">
    <location>
        <begin position="452"/>
        <end position="463"/>
    </location>
</feature>
<organism evidence="2 3">
    <name type="scientific">Parascedosporium putredinis</name>
    <dbReference type="NCBI Taxonomy" id="1442378"/>
    <lineage>
        <taxon>Eukaryota</taxon>
        <taxon>Fungi</taxon>
        <taxon>Dikarya</taxon>
        <taxon>Ascomycota</taxon>
        <taxon>Pezizomycotina</taxon>
        <taxon>Sordariomycetes</taxon>
        <taxon>Hypocreomycetidae</taxon>
        <taxon>Microascales</taxon>
        <taxon>Microascaceae</taxon>
        <taxon>Parascedosporium</taxon>
    </lineage>
</organism>
<keyword evidence="3" id="KW-1185">Reference proteome</keyword>
<evidence type="ECO:0000313" key="3">
    <source>
        <dbReference type="Proteomes" id="UP000838763"/>
    </source>
</evidence>
<reference evidence="2" key="1">
    <citation type="submission" date="2022-11" db="EMBL/GenBank/DDBJ databases">
        <authorList>
            <person name="Scott C."/>
            <person name="Bruce N."/>
        </authorList>
    </citation>
    <scope>NUCLEOTIDE SEQUENCE</scope>
</reference>
<feature type="region of interest" description="Disordered" evidence="1">
    <location>
        <begin position="1"/>
        <end position="63"/>
    </location>
</feature>
<protein>
    <submittedName>
        <fullName evidence="2">Uncharacterized protein</fullName>
    </submittedName>
</protein>
<evidence type="ECO:0000313" key="2">
    <source>
        <dbReference type="EMBL" id="CAI4219312.1"/>
    </source>
</evidence>